<dbReference type="EMBL" id="CP053923">
    <property type="protein sequence ID" value="QNT69067.1"/>
    <property type="molecule type" value="Genomic_DNA"/>
</dbReference>
<dbReference type="Pfam" id="PF00378">
    <property type="entry name" value="ECH_1"/>
    <property type="match status" value="1"/>
</dbReference>
<dbReference type="InterPro" id="IPR001753">
    <property type="entry name" value="Enoyl-CoA_hydra/iso"/>
</dbReference>
<proteinExistence type="predicted"/>
<dbReference type="KEGG" id="dvn:HQ394_06505"/>
<dbReference type="AlphaFoldDB" id="A0A7H1N031"/>
<dbReference type="Proteomes" id="UP000516369">
    <property type="component" value="Chromosome"/>
</dbReference>
<dbReference type="PANTHER" id="PTHR11941">
    <property type="entry name" value="ENOYL-COA HYDRATASE-RELATED"/>
    <property type="match status" value="1"/>
</dbReference>
<dbReference type="NCBIfam" id="NF006452">
    <property type="entry name" value="PRK08788.1"/>
    <property type="match status" value="1"/>
</dbReference>
<reference evidence="1 2" key="1">
    <citation type="submission" date="2020-05" db="EMBL/GenBank/DDBJ databases">
        <title>Complete closed genome sequence of Defluviicoccus vanus.</title>
        <authorList>
            <person name="Bessarab I."/>
            <person name="Arumugam K."/>
            <person name="Maszenan A.M."/>
            <person name="Seviour R.J."/>
            <person name="Williams R.B."/>
        </authorList>
    </citation>
    <scope>NUCLEOTIDE SEQUENCE [LARGE SCALE GENOMIC DNA]</scope>
    <source>
        <strain evidence="1 2">Ben 114</strain>
    </source>
</reference>
<dbReference type="CDD" id="cd06558">
    <property type="entry name" value="crotonase-like"/>
    <property type="match status" value="1"/>
</dbReference>
<dbReference type="Gene3D" id="6.20.390.30">
    <property type="match status" value="1"/>
</dbReference>
<gene>
    <name evidence="1" type="ORF">HQ394_06505</name>
</gene>
<dbReference type="Gene3D" id="3.90.226.10">
    <property type="entry name" value="2-enoyl-CoA Hydratase, Chain A, domain 1"/>
    <property type="match status" value="1"/>
</dbReference>
<accession>A0A7H1N031</accession>
<name>A0A7H1N031_9PROT</name>
<organism evidence="1 2">
    <name type="scientific">Defluviicoccus vanus</name>
    <dbReference type="NCBI Taxonomy" id="111831"/>
    <lineage>
        <taxon>Bacteria</taxon>
        <taxon>Pseudomonadati</taxon>
        <taxon>Pseudomonadota</taxon>
        <taxon>Alphaproteobacteria</taxon>
        <taxon>Rhodospirillales</taxon>
        <taxon>Rhodospirillaceae</taxon>
        <taxon>Defluviicoccus</taxon>
    </lineage>
</organism>
<dbReference type="RefSeq" id="WP_190262580.1">
    <property type="nucleotide sequence ID" value="NZ_CP053923.1"/>
</dbReference>
<keyword evidence="2" id="KW-1185">Reference proteome</keyword>
<evidence type="ECO:0000313" key="1">
    <source>
        <dbReference type="EMBL" id="QNT69067.1"/>
    </source>
</evidence>
<evidence type="ECO:0000313" key="2">
    <source>
        <dbReference type="Proteomes" id="UP000516369"/>
    </source>
</evidence>
<dbReference type="InterPro" id="IPR029045">
    <property type="entry name" value="ClpP/crotonase-like_dom_sf"/>
</dbReference>
<sequence length="337" mass="37716">MSNAALRPIINMGAACAQYPLSRSASELSSVVTTLPLAQFGSDPFRFETCNDETSWALEELDVVYEPRSEVIWQYMRPRSRPSFTRGLIHDLNMVADSIEATFARCAHKQDKPARFVVTASRVEGIFNLGGDLVLFLHLIEAKSRDALRQYAHGCARGQFRLHSNYHVPVCMVALVQGDALGGGFEAILAHDVVVAERQAQFGLPEVLFNLFPGMGAYTFLTRRVGAVQAERMILSGKIYSAEELHDLGIVDRLVATGEGVEAVYELMQEFTRQRHSREAVLKARKIVNRVTLEELIEIADVWVDTALQLSDADLRRMSHLAKAQDRRWARLNAQQS</sequence>
<dbReference type="PANTHER" id="PTHR11941:SF54">
    <property type="entry name" value="ENOYL-COA HYDRATASE, MITOCHONDRIAL"/>
    <property type="match status" value="1"/>
</dbReference>
<dbReference type="SUPFAM" id="SSF52096">
    <property type="entry name" value="ClpP/crotonase"/>
    <property type="match status" value="1"/>
</dbReference>
<dbReference type="GO" id="GO:0006635">
    <property type="term" value="P:fatty acid beta-oxidation"/>
    <property type="evidence" value="ECO:0007669"/>
    <property type="project" value="TreeGrafter"/>
</dbReference>
<dbReference type="GO" id="GO:0003824">
    <property type="term" value="F:catalytic activity"/>
    <property type="evidence" value="ECO:0007669"/>
    <property type="project" value="UniProtKB-ARBA"/>
</dbReference>
<protein>
    <submittedName>
        <fullName evidence="1">Crotonase/enoyl-CoA hydratase family protein</fullName>
    </submittedName>
</protein>